<feature type="signal peptide" evidence="11">
    <location>
        <begin position="1"/>
        <end position="22"/>
    </location>
</feature>
<reference evidence="15" key="1">
    <citation type="journal article" date="2019" name="Int. J. Syst. Evol. Microbiol.">
        <title>The Global Catalogue of Microorganisms (GCM) 10K type strain sequencing project: providing services to taxonomists for standard genome sequencing and annotation.</title>
        <authorList>
            <consortium name="The Broad Institute Genomics Platform"/>
            <consortium name="The Broad Institute Genome Sequencing Center for Infectious Disease"/>
            <person name="Wu L."/>
            <person name="Ma J."/>
        </authorList>
    </citation>
    <scope>NUCLEOTIDE SEQUENCE [LARGE SCALE GENOMIC DNA]</scope>
    <source>
        <strain evidence="15">CCM 8875</strain>
    </source>
</reference>
<sequence length="644" mass="69439">MPANRMAALLLGTALFPTIALSQTVVLDPITLTSDSAQPGQIAASPEQIEDARTGSLEDVFRAEPSVSVSSGIAISERVFVNGVDETQLAVSVDGAAQNNRMFHHTGTNMIDPGLLKAARVDPGVAPADAGFGALAGSIAYETKSALDLLEDGRDFGGRATLGYTDNGKTATGALTLFGRQGPIDALVYAKRATGEAYDDGNGRTLPFTGADLNSYALKLGAEFGEWRAELGAISFQDESLRPYRPNFGGQSEPRLYAMDQQTQTLRLTRKAADGMFNPEIQLSRSDYQLDTQDLPRPDGRQAAFNNGDAETVTFTAKNTMTLGTTELSFGVDHQDSDARYDGLYYDRADIEQTFAIFSESRKNTGIFAQARGAQGAFDYSAGLRYDWNRFTGAGGQDLDSDGGSVNAAVTWHATDALSVNAGMSSVFGGTQLSSVYDMDFPLLEPDAYDALRPTRARNLLLGVEWTRGGTTLGAEAFRTTIGNLRKGLISRELESEGFRISARQDWQGGFAALRYSDTDVTLDGEGAGSYDLRDIGTIPGAMLVLEARHEIQTGLSVGGIVQHAIKEKHDGPDTDRDWPSYTVVDVFAEYEPAAYRNLTLRAEVNNLFDRAYADRATYGADYSSLDQQLEPGRSIAITADLRF</sequence>
<keyword evidence="14" id="KW-0675">Receptor</keyword>
<dbReference type="InterPro" id="IPR000531">
    <property type="entry name" value="Beta-barrel_TonB"/>
</dbReference>
<dbReference type="Gene3D" id="2.170.130.10">
    <property type="entry name" value="TonB-dependent receptor, plug domain"/>
    <property type="match status" value="1"/>
</dbReference>
<keyword evidence="15" id="KW-1185">Reference proteome</keyword>
<comment type="subcellular location">
    <subcellularLocation>
        <location evidence="1 9">Cell outer membrane</location>
        <topology evidence="1 9">Multi-pass membrane protein</topology>
    </subcellularLocation>
</comment>
<evidence type="ECO:0000256" key="7">
    <source>
        <dbReference type="ARBA" id="ARBA00023136"/>
    </source>
</evidence>
<dbReference type="InterPro" id="IPR037066">
    <property type="entry name" value="Plug_dom_sf"/>
</dbReference>
<evidence type="ECO:0000256" key="4">
    <source>
        <dbReference type="ARBA" id="ARBA00022452"/>
    </source>
</evidence>
<dbReference type="RefSeq" id="WP_131577784.1">
    <property type="nucleotide sequence ID" value="NZ_CBCSAJ010000002.1"/>
</dbReference>
<comment type="similarity">
    <text evidence="2 9 10">Belongs to the TonB-dependent receptor family.</text>
</comment>
<keyword evidence="7 9" id="KW-0472">Membrane</keyword>
<comment type="caution">
    <text evidence="14">The sequence shown here is derived from an EMBL/GenBank/DDBJ whole genome shotgun (WGS) entry which is preliminary data.</text>
</comment>
<evidence type="ECO:0000256" key="5">
    <source>
        <dbReference type="ARBA" id="ARBA00022692"/>
    </source>
</evidence>
<dbReference type="EMBL" id="JBHTOQ010000018">
    <property type="protein sequence ID" value="MFD1481183.1"/>
    <property type="molecule type" value="Genomic_DNA"/>
</dbReference>
<evidence type="ECO:0000256" key="6">
    <source>
        <dbReference type="ARBA" id="ARBA00023077"/>
    </source>
</evidence>
<keyword evidence="11" id="KW-0732">Signal</keyword>
<evidence type="ECO:0000259" key="12">
    <source>
        <dbReference type="Pfam" id="PF00593"/>
    </source>
</evidence>
<dbReference type="SUPFAM" id="SSF56935">
    <property type="entry name" value="Porins"/>
    <property type="match status" value="1"/>
</dbReference>
<evidence type="ECO:0000313" key="14">
    <source>
        <dbReference type="EMBL" id="MFD1481183.1"/>
    </source>
</evidence>
<dbReference type="Pfam" id="PF00593">
    <property type="entry name" value="TonB_dep_Rec_b-barrel"/>
    <property type="match status" value="1"/>
</dbReference>
<dbReference type="PANTHER" id="PTHR30069:SF41">
    <property type="entry name" value="HEME_HEMOPEXIN UTILIZATION PROTEIN C"/>
    <property type="match status" value="1"/>
</dbReference>
<accession>A0ABW4DWJ7</accession>
<evidence type="ECO:0000256" key="8">
    <source>
        <dbReference type="ARBA" id="ARBA00023237"/>
    </source>
</evidence>
<dbReference type="InterPro" id="IPR012910">
    <property type="entry name" value="Plug_dom"/>
</dbReference>
<feature type="domain" description="TonB-dependent receptor plug" evidence="13">
    <location>
        <begin position="44"/>
        <end position="137"/>
    </location>
</feature>
<gene>
    <name evidence="14" type="ORF">ACFQ5P_07745</name>
</gene>
<dbReference type="Pfam" id="PF07715">
    <property type="entry name" value="Plug"/>
    <property type="match status" value="1"/>
</dbReference>
<protein>
    <submittedName>
        <fullName evidence="14">TonB-dependent receptor domain-containing protein</fullName>
    </submittedName>
</protein>
<organism evidence="14 15">
    <name type="scientific">Paracoccus nototheniae</name>
    <dbReference type="NCBI Taxonomy" id="2489002"/>
    <lineage>
        <taxon>Bacteria</taxon>
        <taxon>Pseudomonadati</taxon>
        <taxon>Pseudomonadota</taxon>
        <taxon>Alphaproteobacteria</taxon>
        <taxon>Rhodobacterales</taxon>
        <taxon>Paracoccaceae</taxon>
        <taxon>Paracoccus</taxon>
    </lineage>
</organism>
<feature type="chain" id="PRO_5046361591" evidence="11">
    <location>
        <begin position="23"/>
        <end position="644"/>
    </location>
</feature>
<feature type="domain" description="TonB-dependent receptor-like beta-barrel" evidence="12">
    <location>
        <begin position="222"/>
        <end position="608"/>
    </location>
</feature>
<dbReference type="Gene3D" id="2.40.170.20">
    <property type="entry name" value="TonB-dependent receptor, beta-barrel domain"/>
    <property type="match status" value="1"/>
</dbReference>
<evidence type="ECO:0000256" key="10">
    <source>
        <dbReference type="RuleBase" id="RU003357"/>
    </source>
</evidence>
<evidence type="ECO:0000256" key="2">
    <source>
        <dbReference type="ARBA" id="ARBA00009810"/>
    </source>
</evidence>
<evidence type="ECO:0000313" key="15">
    <source>
        <dbReference type="Proteomes" id="UP001597302"/>
    </source>
</evidence>
<evidence type="ECO:0000259" key="13">
    <source>
        <dbReference type="Pfam" id="PF07715"/>
    </source>
</evidence>
<keyword evidence="8 9" id="KW-0998">Cell outer membrane</keyword>
<dbReference type="Proteomes" id="UP001597302">
    <property type="component" value="Unassembled WGS sequence"/>
</dbReference>
<proteinExistence type="inferred from homology"/>
<evidence type="ECO:0000256" key="1">
    <source>
        <dbReference type="ARBA" id="ARBA00004571"/>
    </source>
</evidence>
<evidence type="ECO:0000256" key="11">
    <source>
        <dbReference type="SAM" id="SignalP"/>
    </source>
</evidence>
<keyword evidence="3 9" id="KW-0813">Transport</keyword>
<name>A0ABW4DWJ7_9RHOB</name>
<evidence type="ECO:0000256" key="9">
    <source>
        <dbReference type="PROSITE-ProRule" id="PRU01360"/>
    </source>
</evidence>
<keyword evidence="5 9" id="KW-0812">Transmembrane</keyword>
<dbReference type="PROSITE" id="PS52016">
    <property type="entry name" value="TONB_DEPENDENT_REC_3"/>
    <property type="match status" value="1"/>
</dbReference>
<evidence type="ECO:0000256" key="3">
    <source>
        <dbReference type="ARBA" id="ARBA00022448"/>
    </source>
</evidence>
<keyword evidence="6 10" id="KW-0798">TonB box</keyword>
<keyword evidence="4 9" id="KW-1134">Transmembrane beta strand</keyword>
<dbReference type="InterPro" id="IPR036942">
    <property type="entry name" value="Beta-barrel_TonB_sf"/>
</dbReference>
<dbReference type="InterPro" id="IPR039426">
    <property type="entry name" value="TonB-dep_rcpt-like"/>
</dbReference>
<dbReference type="PANTHER" id="PTHR30069">
    <property type="entry name" value="TONB-DEPENDENT OUTER MEMBRANE RECEPTOR"/>
    <property type="match status" value="1"/>
</dbReference>